<name>A0AAQ3UN90_PASNO</name>
<protein>
    <submittedName>
        <fullName evidence="3">Uncharacterized protein</fullName>
    </submittedName>
</protein>
<gene>
    <name evidence="3" type="ORF">U9M48_039103</name>
</gene>
<sequence>MAAAEARAAWQRAANRCLVQEDRKRAPKLACCPSSAEQLHGTNNGNSKHSEDRPISNFMPLSWNPMTSNLPQDVRWWVQLQPNFGTQKDLASERLCCFRRDIDKNEEEDSALQPKHREPLLCEADDTSTDKSRGVFEPQWMVPSAFTKYSPKTGLEELITDGSYSQGSKYRETVSNCLCKDNESPDIECIDPPPLKNPENANFDMDAPWKGGQKKRPWWQIADESELASLVAERATQHIENCDLPRPTQTVHVNSTEPCTHKHICDYGEPSSPAGRVPHPVPNQCDHINCSYSTGSTDELDLLNGNGVWEQHGRNDTYSVAQDFSSSSTTRPESKQSLQNASERDKILEALRHSQTRAREAEVAAKKAHNENDDVIKLLFRQASHLFACNQWLKILQLENIVLQIKHKEHQIAAIMPELPWMTLREKPTQGREQKDWARKKGRRQKSRDGFFDAILLAVGLGLTGAGFILGWTLGWLLPKF</sequence>
<feature type="compositionally biased region" description="Polar residues" evidence="1">
    <location>
        <begin position="35"/>
        <end position="47"/>
    </location>
</feature>
<feature type="compositionally biased region" description="Polar residues" evidence="1">
    <location>
        <begin position="321"/>
        <end position="341"/>
    </location>
</feature>
<organism evidence="3 4">
    <name type="scientific">Paspalum notatum var. saurae</name>
    <dbReference type="NCBI Taxonomy" id="547442"/>
    <lineage>
        <taxon>Eukaryota</taxon>
        <taxon>Viridiplantae</taxon>
        <taxon>Streptophyta</taxon>
        <taxon>Embryophyta</taxon>
        <taxon>Tracheophyta</taxon>
        <taxon>Spermatophyta</taxon>
        <taxon>Magnoliopsida</taxon>
        <taxon>Liliopsida</taxon>
        <taxon>Poales</taxon>
        <taxon>Poaceae</taxon>
        <taxon>PACMAD clade</taxon>
        <taxon>Panicoideae</taxon>
        <taxon>Andropogonodae</taxon>
        <taxon>Paspaleae</taxon>
        <taxon>Paspalinae</taxon>
        <taxon>Paspalum</taxon>
    </lineage>
</organism>
<dbReference type="PANTHER" id="PTHR33868:SF17">
    <property type="entry name" value="OS08G0400300 PROTEIN"/>
    <property type="match status" value="1"/>
</dbReference>
<dbReference type="EMBL" id="CP144753">
    <property type="protein sequence ID" value="WVZ93092.1"/>
    <property type="molecule type" value="Genomic_DNA"/>
</dbReference>
<keyword evidence="2" id="KW-1133">Transmembrane helix</keyword>
<dbReference type="PANTHER" id="PTHR33868">
    <property type="entry name" value="EXPRESSED PROTEIN"/>
    <property type="match status" value="1"/>
</dbReference>
<keyword evidence="2" id="KW-0812">Transmembrane</keyword>
<evidence type="ECO:0000313" key="4">
    <source>
        <dbReference type="Proteomes" id="UP001341281"/>
    </source>
</evidence>
<evidence type="ECO:0000313" key="3">
    <source>
        <dbReference type="EMBL" id="WVZ93092.1"/>
    </source>
</evidence>
<proteinExistence type="predicted"/>
<accession>A0AAQ3UN90</accession>
<keyword evidence="4" id="KW-1185">Reference proteome</keyword>
<feature type="region of interest" description="Disordered" evidence="1">
    <location>
        <begin position="321"/>
        <end position="342"/>
    </location>
</feature>
<keyword evidence="2" id="KW-0472">Membrane</keyword>
<dbReference type="Proteomes" id="UP001341281">
    <property type="component" value="Chromosome 09"/>
</dbReference>
<evidence type="ECO:0000256" key="2">
    <source>
        <dbReference type="SAM" id="Phobius"/>
    </source>
</evidence>
<feature type="transmembrane region" description="Helical" evidence="2">
    <location>
        <begin position="450"/>
        <end position="478"/>
    </location>
</feature>
<reference evidence="3 4" key="1">
    <citation type="submission" date="2024-02" db="EMBL/GenBank/DDBJ databases">
        <title>High-quality chromosome-scale genome assembly of Pensacola bahiagrass (Paspalum notatum Flugge var. saurae).</title>
        <authorList>
            <person name="Vega J.M."/>
            <person name="Podio M."/>
            <person name="Orjuela J."/>
            <person name="Siena L.A."/>
            <person name="Pessino S.C."/>
            <person name="Combes M.C."/>
            <person name="Mariac C."/>
            <person name="Albertini E."/>
            <person name="Pupilli F."/>
            <person name="Ortiz J.P.A."/>
            <person name="Leblanc O."/>
        </authorList>
    </citation>
    <scope>NUCLEOTIDE SEQUENCE [LARGE SCALE GENOMIC DNA]</scope>
    <source>
        <strain evidence="3">R1</strain>
        <tissue evidence="3">Leaf</tissue>
    </source>
</reference>
<evidence type="ECO:0000256" key="1">
    <source>
        <dbReference type="SAM" id="MobiDB-lite"/>
    </source>
</evidence>
<dbReference type="AlphaFoldDB" id="A0AAQ3UN90"/>
<feature type="region of interest" description="Disordered" evidence="1">
    <location>
        <begin position="35"/>
        <end position="56"/>
    </location>
</feature>